<dbReference type="PANTHER" id="PTHR24096">
    <property type="entry name" value="LONG-CHAIN-FATTY-ACID--COA LIGASE"/>
    <property type="match status" value="1"/>
</dbReference>
<proteinExistence type="predicted"/>
<dbReference type="GO" id="GO:0016405">
    <property type="term" value="F:CoA-ligase activity"/>
    <property type="evidence" value="ECO:0007669"/>
    <property type="project" value="TreeGrafter"/>
</dbReference>
<reference evidence="1 2" key="1">
    <citation type="submission" date="2016-10" db="EMBL/GenBank/DDBJ databases">
        <authorList>
            <person name="de Groot N.N."/>
        </authorList>
    </citation>
    <scope>NUCLEOTIDE SEQUENCE [LARGE SCALE GENOMIC DNA]</scope>
    <source>
        <strain evidence="1 2">DSM 44637</strain>
    </source>
</reference>
<sequence length="90" mass="9253">MLGYHGNAEATAEAIEPDGWSHTGDIATTDGTGHVFVVDRRKDMLVTGGYHVCPAEIERVLAAHPAVATAAGPVGDEVRGDGGGVARLCQ</sequence>
<dbReference type="EMBL" id="FOWC01000008">
    <property type="protein sequence ID" value="SFQ06237.1"/>
    <property type="molecule type" value="Genomic_DNA"/>
</dbReference>
<gene>
    <name evidence="1" type="ORF">SAMN05421854_108329</name>
</gene>
<dbReference type="InterPro" id="IPR045851">
    <property type="entry name" value="AMP-bd_C_sf"/>
</dbReference>
<evidence type="ECO:0000313" key="1">
    <source>
        <dbReference type="EMBL" id="SFQ06237.1"/>
    </source>
</evidence>
<dbReference type="SUPFAM" id="SSF56801">
    <property type="entry name" value="Acetyl-CoA synthetase-like"/>
    <property type="match status" value="1"/>
</dbReference>
<dbReference type="InterPro" id="IPR042099">
    <property type="entry name" value="ANL_N_sf"/>
</dbReference>
<dbReference type="Gene3D" id="3.30.300.30">
    <property type="match status" value="1"/>
</dbReference>
<evidence type="ECO:0000313" key="2">
    <source>
        <dbReference type="Proteomes" id="UP000199137"/>
    </source>
</evidence>
<accession>A0A1I5VFW1</accession>
<dbReference type="STRING" id="112413.SAMN05421854_108329"/>
<dbReference type="PANTHER" id="PTHR24096:SF267">
    <property type="entry name" value="MALONATE--COA LIGASE ACSF3, MITOCHONDRIAL"/>
    <property type="match status" value="1"/>
</dbReference>
<dbReference type="Proteomes" id="UP000199137">
    <property type="component" value="Unassembled WGS sequence"/>
</dbReference>
<protein>
    <submittedName>
        <fullName evidence="1">Long-chain acyl-CoA synthetase</fullName>
    </submittedName>
</protein>
<organism evidence="1 2">
    <name type="scientific">Amycolatopsis rubida</name>
    <dbReference type="NCBI Taxonomy" id="112413"/>
    <lineage>
        <taxon>Bacteria</taxon>
        <taxon>Bacillati</taxon>
        <taxon>Actinomycetota</taxon>
        <taxon>Actinomycetes</taxon>
        <taxon>Pseudonocardiales</taxon>
        <taxon>Pseudonocardiaceae</taxon>
        <taxon>Amycolatopsis</taxon>
    </lineage>
</organism>
<dbReference type="AlphaFoldDB" id="A0A1I5VFW1"/>
<dbReference type="Gene3D" id="3.40.50.12780">
    <property type="entry name" value="N-terminal domain of ligase-like"/>
    <property type="match status" value="1"/>
</dbReference>
<name>A0A1I5VFW1_9PSEU</name>